<reference evidence="3 4" key="1">
    <citation type="submission" date="2018-11" db="EMBL/GenBank/DDBJ databases">
        <title>Genome sequence of Apiotrichum porosum DSM 27194.</title>
        <authorList>
            <person name="Aliyu H."/>
            <person name="Gorte O."/>
            <person name="Ochsenreither K."/>
        </authorList>
    </citation>
    <scope>NUCLEOTIDE SEQUENCE [LARGE SCALE GENOMIC DNA]</scope>
    <source>
        <strain evidence="3 4">DSM 27194</strain>
    </source>
</reference>
<feature type="compositionally biased region" description="Low complexity" evidence="2">
    <location>
        <begin position="1583"/>
        <end position="1595"/>
    </location>
</feature>
<feature type="compositionally biased region" description="Polar residues" evidence="2">
    <location>
        <begin position="19"/>
        <end position="40"/>
    </location>
</feature>
<organism evidence="3 4">
    <name type="scientific">Apiotrichum porosum</name>
    <dbReference type="NCBI Taxonomy" id="105984"/>
    <lineage>
        <taxon>Eukaryota</taxon>
        <taxon>Fungi</taxon>
        <taxon>Dikarya</taxon>
        <taxon>Basidiomycota</taxon>
        <taxon>Agaricomycotina</taxon>
        <taxon>Tremellomycetes</taxon>
        <taxon>Trichosporonales</taxon>
        <taxon>Trichosporonaceae</taxon>
        <taxon>Apiotrichum</taxon>
    </lineage>
</organism>
<feature type="compositionally biased region" description="Basic and acidic residues" evidence="2">
    <location>
        <begin position="565"/>
        <end position="592"/>
    </location>
</feature>
<dbReference type="Proteomes" id="UP000279236">
    <property type="component" value="Unassembled WGS sequence"/>
</dbReference>
<feature type="compositionally biased region" description="Polar residues" evidence="2">
    <location>
        <begin position="789"/>
        <end position="812"/>
    </location>
</feature>
<gene>
    <name evidence="3" type="ORF">EHS24_005491</name>
</gene>
<dbReference type="RefSeq" id="XP_028471753.1">
    <property type="nucleotide sequence ID" value="XM_028621014.1"/>
</dbReference>
<evidence type="ECO:0000256" key="1">
    <source>
        <dbReference type="SAM" id="Coils"/>
    </source>
</evidence>
<feature type="compositionally biased region" description="Polar residues" evidence="2">
    <location>
        <begin position="130"/>
        <end position="146"/>
    </location>
</feature>
<proteinExistence type="predicted"/>
<feature type="compositionally biased region" description="Low complexity" evidence="2">
    <location>
        <begin position="1529"/>
        <end position="1541"/>
    </location>
</feature>
<name>A0A427XCN6_9TREE</name>
<comment type="caution">
    <text evidence="3">The sequence shown here is derived from an EMBL/GenBank/DDBJ whole genome shotgun (WGS) entry which is preliminary data.</text>
</comment>
<feature type="compositionally biased region" description="Pro residues" evidence="2">
    <location>
        <begin position="117"/>
        <end position="128"/>
    </location>
</feature>
<feature type="region of interest" description="Disordered" evidence="2">
    <location>
        <begin position="1334"/>
        <end position="1609"/>
    </location>
</feature>
<evidence type="ECO:0000256" key="2">
    <source>
        <dbReference type="SAM" id="MobiDB-lite"/>
    </source>
</evidence>
<keyword evidence="1" id="KW-0175">Coiled coil</keyword>
<feature type="coiled-coil region" evidence="1">
    <location>
        <begin position="1155"/>
        <end position="1225"/>
    </location>
</feature>
<accession>A0A427XCN6</accession>
<feature type="compositionally biased region" description="Polar residues" evidence="2">
    <location>
        <begin position="742"/>
        <end position="780"/>
    </location>
</feature>
<feature type="compositionally biased region" description="Polar residues" evidence="2">
    <location>
        <begin position="827"/>
        <end position="856"/>
    </location>
</feature>
<feature type="compositionally biased region" description="Polar residues" evidence="2">
    <location>
        <begin position="162"/>
        <end position="171"/>
    </location>
</feature>
<protein>
    <submittedName>
        <fullName evidence="3">Uncharacterized protein</fullName>
    </submittedName>
</protein>
<dbReference type="GeneID" id="39590034"/>
<feature type="region of interest" description="Disordered" evidence="2">
    <location>
        <begin position="342"/>
        <end position="425"/>
    </location>
</feature>
<feature type="compositionally biased region" description="Polar residues" evidence="2">
    <location>
        <begin position="317"/>
        <end position="329"/>
    </location>
</feature>
<sequence length="1609" mass="174323">MDFFHKMTLGLLARRPSIDSHQTSTGLTPSSSHATLSQIGSPAPLRPASSVNTRRAPTTTSMIASASAPGLLPNNGSTTTLPQAAGPTAAQLEALHYRTSQTPLRMSMEGNWATLPPTLPATPLPPTTPSGRDTSRTPTLKRSNSLIGKFSIGKLARRNKAKSTSGASGATPNRPRSPYSSSHHRHSLLPSTPRTLGSFTPRLRLKTVKRARSNPSMAKALQAQSQRESVPPLPSAATKLAAQMAQPPTTSDEPSNSPDHTPLDVSFGPSFGPLLVAASFSRSPRTTIHDASALGASTTSTPPKPKANTKSLPPPRTMTNATDSTTSVLGTHKNKVPTEVCLDLGYTPSPQSDRVKSRAQTPSLHHRRHKSADMASSTPGSRHFAWDFEGSTSEADTQDIPPVPRVPRSHPFNINKLSDDPRTASSTSNYNIDYLDELLAHENAGLQGMDRDDCLSIGNSIEELEDADASSLALDPASPKKLSVEYDTDMSPGGHMSVDALVSPEDALDDVESEFEPLLYDGLPSPTRNAWAAFDVNVEINPPRLSGIRHADSTDTLDDNESAEASDHSQEDSDHEADEAKETERSRDRDSDVSGYYQNIVFADDYEKDNVVYGVPQAIDGSSRARSPDLPSLEMGIPFDSVLDSSTPESPVNPLTPTIVDEDHQARWQAFGRMDLDDFEDDDFIPVDEPMGMEELFTESFSTLGSNQSMASITSEESFGCPYPISPGGGHILPTIKEASRESSTCHGVTGSASNSLAPSTPQRTGSINHSHRSTTTPQHTPDMPVSQVWASHSTPATHQIAATSSSETPSIMVSPPPFASPALVTESISNSPTTTSTKHRVTQSLDAPNTTQGCSSGHLRTHSAPADGSPGKRLDERSQSPLLTAELSAAYAKIDNLVVAKRDADHSARVRQYELDDLMLLLKDRDSRVHYLNDKVIQLQDALHHGELPEQVRLSIEAEYKERLNELEMAAGHMVMTAQTKAADATEAVKQMNGTLMEKDVGLQERDDEILRLRREVNKGDKTISLLRDKVSKATFELDELRCKVQTEAAPAQVVIDLQSELGVQKRKTAELEAKLREASKTKDDMFTLADKYKQLLNSERENNAENKERWANWGRDRVKLDEEVARLTAQVWSASGNQSKLETALYRCQQVEIPRLKEDLETFKNLLQAATKEDEADLSIQSIESTHTLISQQEQINHLGRALDDKTEEVRDVEKQFERHTRDCTAELCRLREDLKTLTATNNEIKVDHRQAVVEQERHRERAADNYSRCQTYLAEIDSLNITRAKLSAENDDLRRAVASNHLELQKLNTKVTNMSSDRDLLNSALESKQLELELIRRGPATPRRPPTPGKRQTPGHARSPSEPTNLPSRLSPMLVNKRVRPKRMTPPPLTRSQAMESPTPLKAKSPLSPTAATSSKWPATPSAKVSSARIPRPTPHKAKSKPTLPKVVIETPALPHSAPVGGSKALTPSSKHNEDSWGSASATAVSSRSRSNSNTKLSPAPSRNSSFMNVPSAAYSPRSPTTTLGSSAGSNASASSKSHIPVRKSGGPGARTPKSQSRNGGGGGSTATSAPASVRGVPIGSEVEAGAGAVVETVTMPVLPQRDTFP</sequence>
<dbReference type="EMBL" id="RSCE01000023">
    <property type="protein sequence ID" value="RSH76606.1"/>
    <property type="molecule type" value="Genomic_DNA"/>
</dbReference>
<evidence type="ECO:0000313" key="3">
    <source>
        <dbReference type="EMBL" id="RSH76606.1"/>
    </source>
</evidence>
<feature type="compositionally biased region" description="Acidic residues" evidence="2">
    <location>
        <begin position="555"/>
        <end position="564"/>
    </location>
</feature>
<feature type="region of interest" description="Disordered" evidence="2">
    <location>
        <begin position="739"/>
        <end position="877"/>
    </location>
</feature>
<keyword evidence="4" id="KW-1185">Reference proteome</keyword>
<evidence type="ECO:0000313" key="4">
    <source>
        <dbReference type="Proteomes" id="UP000279236"/>
    </source>
</evidence>
<feature type="compositionally biased region" description="Polar residues" evidence="2">
    <location>
        <begin position="246"/>
        <end position="259"/>
    </location>
</feature>
<feature type="compositionally biased region" description="Low complexity" evidence="2">
    <location>
        <begin position="1482"/>
        <end position="1498"/>
    </location>
</feature>
<feature type="region of interest" description="Disordered" evidence="2">
    <location>
        <begin position="112"/>
        <end position="264"/>
    </location>
</feature>
<dbReference type="STRING" id="105984.A0A427XCN6"/>
<feature type="compositionally biased region" description="Polar residues" evidence="2">
    <location>
        <begin position="1410"/>
        <end position="1420"/>
    </location>
</feature>
<feature type="region of interest" description="Disordered" evidence="2">
    <location>
        <begin position="291"/>
        <end position="329"/>
    </location>
</feature>
<feature type="region of interest" description="Disordered" evidence="2">
    <location>
        <begin position="15"/>
        <end position="52"/>
    </location>
</feature>
<feature type="compositionally biased region" description="Polar residues" evidence="2">
    <location>
        <begin position="348"/>
        <end position="363"/>
    </location>
</feature>
<dbReference type="OrthoDB" id="2591140at2759"/>
<feature type="region of interest" description="Disordered" evidence="2">
    <location>
        <begin position="544"/>
        <end position="592"/>
    </location>
</feature>
<feature type="compositionally biased region" description="Basic residues" evidence="2">
    <location>
        <begin position="203"/>
        <end position="212"/>
    </location>
</feature>